<gene>
    <name evidence="2" type="ORF">FHS65_000557</name>
</gene>
<evidence type="ECO:0000256" key="1">
    <source>
        <dbReference type="SAM" id="Phobius"/>
    </source>
</evidence>
<keyword evidence="1" id="KW-0472">Membrane</keyword>
<dbReference type="RefSeq" id="WP_123287202.1">
    <property type="nucleotide sequence ID" value="NZ_JACIJB010000001.1"/>
</dbReference>
<protein>
    <submittedName>
        <fullName evidence="2">Uncharacterized protein</fullName>
    </submittedName>
</protein>
<accession>A0A7W9A1T3</accession>
<dbReference type="EMBL" id="JACIJB010000001">
    <property type="protein sequence ID" value="MBB5659839.1"/>
    <property type="molecule type" value="Genomic_DNA"/>
</dbReference>
<dbReference type="AlphaFoldDB" id="A0A7W9A1T3"/>
<keyword evidence="1" id="KW-0812">Transmembrane</keyword>
<comment type="caution">
    <text evidence="2">The sequence shown here is derived from an EMBL/GenBank/DDBJ whole genome shotgun (WGS) entry which is preliminary data.</text>
</comment>
<evidence type="ECO:0000313" key="3">
    <source>
        <dbReference type="Proteomes" id="UP000548978"/>
    </source>
</evidence>
<evidence type="ECO:0000313" key="2">
    <source>
        <dbReference type="EMBL" id="MBB5659839.1"/>
    </source>
</evidence>
<sequence length="92" mass="9410">MVRTGARLILGLLVLAGPFVGFWLESLRVGDNAEQAVGGLAWGALASVLAAVGLGLLARGSGTARFKWFAVSMGGALALWLMLAGVGDILSR</sequence>
<organism evidence="2 3">
    <name type="scientific">Brevundimonas halotolerans</name>
    <dbReference type="NCBI Taxonomy" id="69670"/>
    <lineage>
        <taxon>Bacteria</taxon>
        <taxon>Pseudomonadati</taxon>
        <taxon>Pseudomonadota</taxon>
        <taxon>Alphaproteobacteria</taxon>
        <taxon>Caulobacterales</taxon>
        <taxon>Caulobacteraceae</taxon>
        <taxon>Brevundimonas</taxon>
    </lineage>
</organism>
<feature type="transmembrane region" description="Helical" evidence="1">
    <location>
        <begin position="69"/>
        <end position="90"/>
    </location>
</feature>
<feature type="transmembrane region" description="Helical" evidence="1">
    <location>
        <begin position="36"/>
        <end position="57"/>
    </location>
</feature>
<feature type="transmembrane region" description="Helical" evidence="1">
    <location>
        <begin position="7"/>
        <end position="24"/>
    </location>
</feature>
<keyword evidence="1" id="KW-1133">Transmembrane helix</keyword>
<keyword evidence="3" id="KW-1185">Reference proteome</keyword>
<name>A0A7W9A1T3_9CAUL</name>
<dbReference type="Proteomes" id="UP000548978">
    <property type="component" value="Unassembled WGS sequence"/>
</dbReference>
<proteinExistence type="predicted"/>
<reference evidence="2 3" key="1">
    <citation type="submission" date="2020-08" db="EMBL/GenBank/DDBJ databases">
        <title>Genomic Encyclopedia of Type Strains, Phase IV (KMG-IV): sequencing the most valuable type-strain genomes for metagenomic binning, comparative biology and taxonomic classification.</title>
        <authorList>
            <person name="Goeker M."/>
        </authorList>
    </citation>
    <scope>NUCLEOTIDE SEQUENCE [LARGE SCALE GENOMIC DNA]</scope>
    <source>
        <strain evidence="2 3">DSM 24448</strain>
    </source>
</reference>